<proteinExistence type="predicted"/>
<reference evidence="1" key="1">
    <citation type="submission" date="2014-09" db="EMBL/GenBank/DDBJ databases">
        <authorList>
            <person name="Magalhaes I.L.F."/>
            <person name="Oliveira U."/>
            <person name="Santos F.R."/>
            <person name="Vidigal T.H.D.A."/>
            <person name="Brescovit A.D."/>
            <person name="Santos A.J."/>
        </authorList>
    </citation>
    <scope>NUCLEOTIDE SEQUENCE</scope>
    <source>
        <tissue evidence="1">Shoot tissue taken approximately 20 cm above the soil surface</tissue>
    </source>
</reference>
<evidence type="ECO:0000313" key="1">
    <source>
        <dbReference type="EMBL" id="JAD38408.1"/>
    </source>
</evidence>
<sequence>MSQLKGLQSKGIRAPDWLK</sequence>
<name>A0A0A8ZL29_ARUDO</name>
<organism evidence="1">
    <name type="scientific">Arundo donax</name>
    <name type="common">Giant reed</name>
    <name type="synonym">Donax arundinaceus</name>
    <dbReference type="NCBI Taxonomy" id="35708"/>
    <lineage>
        <taxon>Eukaryota</taxon>
        <taxon>Viridiplantae</taxon>
        <taxon>Streptophyta</taxon>
        <taxon>Embryophyta</taxon>
        <taxon>Tracheophyta</taxon>
        <taxon>Spermatophyta</taxon>
        <taxon>Magnoliopsida</taxon>
        <taxon>Liliopsida</taxon>
        <taxon>Poales</taxon>
        <taxon>Poaceae</taxon>
        <taxon>PACMAD clade</taxon>
        <taxon>Arundinoideae</taxon>
        <taxon>Arundineae</taxon>
        <taxon>Arundo</taxon>
    </lineage>
</organism>
<protein>
    <submittedName>
        <fullName evidence="1">Uncharacterized protein</fullName>
    </submittedName>
</protein>
<dbReference type="EMBL" id="GBRH01259487">
    <property type="protein sequence ID" value="JAD38408.1"/>
    <property type="molecule type" value="Transcribed_RNA"/>
</dbReference>
<accession>A0A0A8ZL29</accession>
<dbReference type="AlphaFoldDB" id="A0A0A8ZL29"/>
<reference evidence="1" key="2">
    <citation type="journal article" date="2015" name="Data Brief">
        <title>Shoot transcriptome of the giant reed, Arundo donax.</title>
        <authorList>
            <person name="Barrero R.A."/>
            <person name="Guerrero F.D."/>
            <person name="Moolhuijzen P."/>
            <person name="Goolsby J.A."/>
            <person name="Tidwell J."/>
            <person name="Bellgard S.E."/>
            <person name="Bellgard M.I."/>
        </authorList>
    </citation>
    <scope>NUCLEOTIDE SEQUENCE</scope>
    <source>
        <tissue evidence="1">Shoot tissue taken approximately 20 cm above the soil surface</tissue>
    </source>
</reference>